<evidence type="ECO:0000313" key="1">
    <source>
        <dbReference type="EMBL" id="WUM20517.1"/>
    </source>
</evidence>
<dbReference type="Pfam" id="PF13830">
    <property type="entry name" value="DUF4192"/>
    <property type="match status" value="1"/>
</dbReference>
<protein>
    <submittedName>
        <fullName evidence="1">DUF4192 domain-containing protein</fullName>
    </submittedName>
</protein>
<dbReference type="Proteomes" id="UP001432128">
    <property type="component" value="Chromosome"/>
</dbReference>
<sequence length="350" mass="36687">MSIEPTTVTLHDPGDLIAAVPAMLGFVPQRSLVLLTFAGSGSRVEVTMRHDIDLDPFGEPSEAMCAVIEHLCGVCLRERASAVVAVVVDDRIPGDDPRWASVFDVIDLGLADLGLAAGFATDEIASGARWYTAWGHPDHHLAGGRLADPRFTPTAVAHAVTTGRVMAGSRAEMTAAVEPGAHCERGICAADATVSGPTPDDTTRLRLVLAAVVSGLGTDPRCADVVALDDAIRSVHVRDALLALAASDRADDAQHLWADLTRRLRGRGRATAATLLAHLHYVAGDGAMAGIALDAALAADPGNSFATLLDESLRAGMRPDVLAELLPTSRDLARRLGVALPPTHRMRRGA</sequence>
<keyword evidence="2" id="KW-1185">Reference proteome</keyword>
<accession>A0AAU4K3A7</accession>
<dbReference type="AlphaFoldDB" id="A0AAU4K3A7"/>
<dbReference type="RefSeq" id="WP_328857805.1">
    <property type="nucleotide sequence ID" value="NZ_CP108021.1"/>
</dbReference>
<evidence type="ECO:0000313" key="2">
    <source>
        <dbReference type="Proteomes" id="UP001432128"/>
    </source>
</evidence>
<dbReference type="KEGG" id="whr:OG579_01310"/>
<gene>
    <name evidence="1" type="ORF">OG579_01310</name>
</gene>
<dbReference type="InterPro" id="IPR025447">
    <property type="entry name" value="DUF4192"/>
</dbReference>
<dbReference type="EMBL" id="CP108021">
    <property type="protein sequence ID" value="WUM20517.1"/>
    <property type="molecule type" value="Genomic_DNA"/>
</dbReference>
<proteinExistence type="predicted"/>
<name>A0AAU4K3A7_9NOCA</name>
<organism evidence="1 2">
    <name type="scientific">Williamsia herbipolensis</name>
    <dbReference type="NCBI Taxonomy" id="1603258"/>
    <lineage>
        <taxon>Bacteria</taxon>
        <taxon>Bacillati</taxon>
        <taxon>Actinomycetota</taxon>
        <taxon>Actinomycetes</taxon>
        <taxon>Mycobacteriales</taxon>
        <taxon>Nocardiaceae</taxon>
        <taxon>Williamsia</taxon>
    </lineage>
</organism>
<reference evidence="1 2" key="1">
    <citation type="submission" date="2022-10" db="EMBL/GenBank/DDBJ databases">
        <title>The complete genomes of actinobacterial strains from the NBC collection.</title>
        <authorList>
            <person name="Joergensen T.S."/>
            <person name="Alvarez Arevalo M."/>
            <person name="Sterndorff E.B."/>
            <person name="Faurdal D."/>
            <person name="Vuksanovic O."/>
            <person name="Mourched A.-S."/>
            <person name="Charusanti P."/>
            <person name="Shaw S."/>
            <person name="Blin K."/>
            <person name="Weber T."/>
        </authorList>
    </citation>
    <scope>NUCLEOTIDE SEQUENCE [LARGE SCALE GENOMIC DNA]</scope>
    <source>
        <strain evidence="1 2">NBC_00319</strain>
    </source>
</reference>